<gene>
    <name evidence="1" type="ORF">GCM10012275_20260</name>
</gene>
<comment type="caution">
    <text evidence="1">The sequence shown here is derived from an EMBL/GenBank/DDBJ whole genome shotgun (WGS) entry which is preliminary data.</text>
</comment>
<reference evidence="1" key="2">
    <citation type="submission" date="2020-09" db="EMBL/GenBank/DDBJ databases">
        <authorList>
            <person name="Sun Q."/>
            <person name="Zhou Y."/>
        </authorList>
    </citation>
    <scope>NUCLEOTIDE SEQUENCE</scope>
    <source>
        <strain evidence="1">CGMCC 4.5737</strain>
    </source>
</reference>
<name>A0A8J3CBJ8_9PSEU</name>
<protein>
    <submittedName>
        <fullName evidence="1">Uncharacterized protein</fullName>
    </submittedName>
</protein>
<dbReference type="Proteomes" id="UP000637578">
    <property type="component" value="Unassembled WGS sequence"/>
</dbReference>
<evidence type="ECO:0000313" key="1">
    <source>
        <dbReference type="EMBL" id="GGM49339.1"/>
    </source>
</evidence>
<sequence length="93" mass="10758">MAEQFQVEPVAEHEYLIRVDADGQPLESRFHVDPDVLQELGIADADEQQVVEYSARFLSEQQPLIAFPELVDLRDFVATYDDYPEHLRRALGR</sequence>
<organism evidence="1 2">
    <name type="scientific">Longimycelium tulufanense</name>
    <dbReference type="NCBI Taxonomy" id="907463"/>
    <lineage>
        <taxon>Bacteria</taxon>
        <taxon>Bacillati</taxon>
        <taxon>Actinomycetota</taxon>
        <taxon>Actinomycetes</taxon>
        <taxon>Pseudonocardiales</taxon>
        <taxon>Pseudonocardiaceae</taxon>
        <taxon>Longimycelium</taxon>
    </lineage>
</organism>
<dbReference type="AlphaFoldDB" id="A0A8J3CBJ8"/>
<dbReference type="RefSeq" id="WP_189056287.1">
    <property type="nucleotide sequence ID" value="NZ_BMMK01000007.1"/>
</dbReference>
<keyword evidence="2" id="KW-1185">Reference proteome</keyword>
<evidence type="ECO:0000313" key="2">
    <source>
        <dbReference type="Proteomes" id="UP000637578"/>
    </source>
</evidence>
<accession>A0A8J3CBJ8</accession>
<proteinExistence type="predicted"/>
<reference evidence="1" key="1">
    <citation type="journal article" date="2014" name="Int. J. Syst. Evol. Microbiol.">
        <title>Complete genome sequence of Corynebacterium casei LMG S-19264T (=DSM 44701T), isolated from a smear-ripened cheese.</title>
        <authorList>
            <consortium name="US DOE Joint Genome Institute (JGI-PGF)"/>
            <person name="Walter F."/>
            <person name="Albersmeier A."/>
            <person name="Kalinowski J."/>
            <person name="Ruckert C."/>
        </authorList>
    </citation>
    <scope>NUCLEOTIDE SEQUENCE</scope>
    <source>
        <strain evidence="1">CGMCC 4.5737</strain>
    </source>
</reference>
<dbReference type="EMBL" id="BMMK01000007">
    <property type="protein sequence ID" value="GGM49339.1"/>
    <property type="molecule type" value="Genomic_DNA"/>
</dbReference>